<dbReference type="EMBL" id="CALNXK010000021">
    <property type="protein sequence ID" value="CAH3108600.1"/>
    <property type="molecule type" value="Genomic_DNA"/>
</dbReference>
<feature type="non-terminal residue" evidence="2">
    <location>
        <position position="110"/>
    </location>
</feature>
<evidence type="ECO:0000256" key="1">
    <source>
        <dbReference type="SAM" id="MobiDB-lite"/>
    </source>
</evidence>
<evidence type="ECO:0000313" key="2">
    <source>
        <dbReference type="EMBL" id="CAH3108600.1"/>
    </source>
</evidence>
<protein>
    <submittedName>
        <fullName evidence="2">Uncharacterized protein</fullName>
    </submittedName>
</protein>
<proteinExistence type="predicted"/>
<reference evidence="2 3" key="1">
    <citation type="submission" date="2022-05" db="EMBL/GenBank/DDBJ databases">
        <authorList>
            <consortium name="Genoscope - CEA"/>
            <person name="William W."/>
        </authorList>
    </citation>
    <scope>NUCLEOTIDE SEQUENCE [LARGE SCALE GENOMIC DNA]</scope>
</reference>
<keyword evidence="3" id="KW-1185">Reference proteome</keyword>
<evidence type="ECO:0000313" key="3">
    <source>
        <dbReference type="Proteomes" id="UP001159405"/>
    </source>
</evidence>
<comment type="caution">
    <text evidence="2">The sequence shown here is derived from an EMBL/GenBank/DDBJ whole genome shotgun (WGS) entry which is preliminary data.</text>
</comment>
<name>A0ABN8NHV7_9CNID</name>
<gene>
    <name evidence="2" type="ORF">PLOB_00017763</name>
</gene>
<accession>A0ABN8NHV7</accession>
<feature type="region of interest" description="Disordered" evidence="1">
    <location>
        <begin position="61"/>
        <end position="110"/>
    </location>
</feature>
<feature type="compositionally biased region" description="Basic and acidic residues" evidence="1">
    <location>
        <begin position="61"/>
        <end position="86"/>
    </location>
</feature>
<feature type="compositionally biased region" description="Basic residues" evidence="1">
    <location>
        <begin position="100"/>
        <end position="110"/>
    </location>
</feature>
<dbReference type="Proteomes" id="UP001159405">
    <property type="component" value="Unassembled WGS sequence"/>
</dbReference>
<feature type="non-terminal residue" evidence="2">
    <location>
        <position position="1"/>
    </location>
</feature>
<feature type="compositionally biased region" description="Polar residues" evidence="1">
    <location>
        <begin position="1"/>
        <end position="24"/>
    </location>
</feature>
<sequence>LTSALKNHSVTSSPDGQPIASLSTAGGLDLNFTTSPTPPRNVKITAGLYGLVHPSYLSGKRETSLTKSEDNIGAKSIDARKTEIVRKKNPKPQEQQPKNSPHKRPQMIAG</sequence>
<feature type="region of interest" description="Disordered" evidence="1">
    <location>
        <begin position="1"/>
        <end position="40"/>
    </location>
</feature>
<organism evidence="2 3">
    <name type="scientific">Porites lobata</name>
    <dbReference type="NCBI Taxonomy" id="104759"/>
    <lineage>
        <taxon>Eukaryota</taxon>
        <taxon>Metazoa</taxon>
        <taxon>Cnidaria</taxon>
        <taxon>Anthozoa</taxon>
        <taxon>Hexacorallia</taxon>
        <taxon>Scleractinia</taxon>
        <taxon>Fungiina</taxon>
        <taxon>Poritidae</taxon>
        <taxon>Porites</taxon>
    </lineage>
</organism>